<dbReference type="EMBL" id="BMXF01000005">
    <property type="protein sequence ID" value="GHB82954.1"/>
    <property type="molecule type" value="Genomic_DNA"/>
</dbReference>
<keyword evidence="2" id="KW-0378">Hydrolase</keyword>
<dbReference type="InterPro" id="IPR029058">
    <property type="entry name" value="AB_hydrolase_fold"/>
</dbReference>
<evidence type="ECO:0000256" key="2">
    <source>
        <dbReference type="ARBA" id="ARBA00022801"/>
    </source>
</evidence>
<accession>A0A8J3GBM3</accession>
<evidence type="ECO:0000313" key="4">
    <source>
        <dbReference type="EMBL" id="GHB82954.1"/>
    </source>
</evidence>
<comment type="similarity">
    <text evidence="1">Belongs to the AB hydrolase superfamily. AB hydrolase 2 family.</text>
</comment>
<evidence type="ECO:0000256" key="1">
    <source>
        <dbReference type="ARBA" id="ARBA00006499"/>
    </source>
</evidence>
<organism evidence="4 5">
    <name type="scientific">Persicitalea jodogahamensis</name>
    <dbReference type="NCBI Taxonomy" id="402147"/>
    <lineage>
        <taxon>Bacteria</taxon>
        <taxon>Pseudomonadati</taxon>
        <taxon>Bacteroidota</taxon>
        <taxon>Cytophagia</taxon>
        <taxon>Cytophagales</taxon>
        <taxon>Spirosomataceae</taxon>
        <taxon>Persicitalea</taxon>
    </lineage>
</organism>
<dbReference type="Proteomes" id="UP000598271">
    <property type="component" value="Unassembled WGS sequence"/>
</dbReference>
<evidence type="ECO:0000313" key="5">
    <source>
        <dbReference type="Proteomes" id="UP000598271"/>
    </source>
</evidence>
<dbReference type="PANTHER" id="PTHR10655">
    <property type="entry name" value="LYSOPHOSPHOLIPASE-RELATED"/>
    <property type="match status" value="1"/>
</dbReference>
<protein>
    <submittedName>
        <fullName evidence="4">Phospholipase/carboxylesterase</fullName>
    </submittedName>
</protein>
<sequence length="213" mass="23254">MNLQHNPNNIVIKGTPLETAKRAIVMLHGRGASARDILSLTDYLEGADYAYVAPQATQSTWYPHSFMAPTEANEPGLSSALEVVGKIVARLHDEFGFAHENIFLLGFSQGACLSLEYVARNPLRFGGVFGLSGGLIGPENQLPDYAGDLQQTPVFLGCSDVDPHIPKVRVLESEQVFKGLNANVVTKLYKNFPHSVNDDELEIVNQVLTTTVF</sequence>
<dbReference type="InterPro" id="IPR003140">
    <property type="entry name" value="PLipase/COase/thioEstase"/>
</dbReference>
<evidence type="ECO:0000259" key="3">
    <source>
        <dbReference type="Pfam" id="PF02230"/>
    </source>
</evidence>
<gene>
    <name evidence="4" type="ORF">GCM10007390_42320</name>
</gene>
<name>A0A8J3GBM3_9BACT</name>
<dbReference type="Pfam" id="PF02230">
    <property type="entry name" value="Abhydrolase_2"/>
    <property type="match status" value="1"/>
</dbReference>
<dbReference type="AlphaFoldDB" id="A0A8J3GBM3"/>
<reference evidence="4 5" key="1">
    <citation type="journal article" date="2014" name="Int. J. Syst. Evol. Microbiol.">
        <title>Complete genome sequence of Corynebacterium casei LMG S-19264T (=DSM 44701T), isolated from a smear-ripened cheese.</title>
        <authorList>
            <consortium name="US DOE Joint Genome Institute (JGI-PGF)"/>
            <person name="Walter F."/>
            <person name="Albersmeier A."/>
            <person name="Kalinowski J."/>
            <person name="Ruckert C."/>
        </authorList>
    </citation>
    <scope>NUCLEOTIDE SEQUENCE [LARGE SCALE GENOMIC DNA]</scope>
    <source>
        <strain evidence="4 5">KCTC 12866</strain>
    </source>
</reference>
<comment type="caution">
    <text evidence="4">The sequence shown here is derived from an EMBL/GenBank/DDBJ whole genome shotgun (WGS) entry which is preliminary data.</text>
</comment>
<dbReference type="InterPro" id="IPR050565">
    <property type="entry name" value="LYPA1-2/EST-like"/>
</dbReference>
<keyword evidence="5" id="KW-1185">Reference proteome</keyword>
<dbReference type="PANTHER" id="PTHR10655:SF17">
    <property type="entry name" value="LYSOPHOSPHOLIPASE-LIKE PROTEIN 1"/>
    <property type="match status" value="1"/>
</dbReference>
<feature type="domain" description="Phospholipase/carboxylesterase/thioesterase" evidence="3">
    <location>
        <begin position="18"/>
        <end position="210"/>
    </location>
</feature>
<dbReference type="SUPFAM" id="SSF53474">
    <property type="entry name" value="alpha/beta-Hydrolases"/>
    <property type="match status" value="1"/>
</dbReference>
<dbReference type="Gene3D" id="3.40.50.1820">
    <property type="entry name" value="alpha/beta hydrolase"/>
    <property type="match status" value="1"/>
</dbReference>
<proteinExistence type="inferred from homology"/>
<dbReference type="GO" id="GO:0016787">
    <property type="term" value="F:hydrolase activity"/>
    <property type="evidence" value="ECO:0007669"/>
    <property type="project" value="UniProtKB-KW"/>
</dbReference>